<feature type="transmembrane region" description="Helical" evidence="6">
    <location>
        <begin position="302"/>
        <end position="320"/>
    </location>
</feature>
<dbReference type="InterPro" id="IPR007271">
    <property type="entry name" value="Nuc_sug_transpt"/>
</dbReference>
<dbReference type="PIRSF" id="PIRSF005799">
    <property type="entry name" value="UDP-gal_transpt"/>
    <property type="match status" value="1"/>
</dbReference>
<feature type="transmembrane region" description="Helical" evidence="6">
    <location>
        <begin position="203"/>
        <end position="227"/>
    </location>
</feature>
<name>A0AAW1Y839_RUBAR</name>
<organism evidence="7 8">
    <name type="scientific">Rubus argutus</name>
    <name type="common">Southern blackberry</name>
    <dbReference type="NCBI Taxonomy" id="59490"/>
    <lineage>
        <taxon>Eukaryota</taxon>
        <taxon>Viridiplantae</taxon>
        <taxon>Streptophyta</taxon>
        <taxon>Embryophyta</taxon>
        <taxon>Tracheophyta</taxon>
        <taxon>Spermatophyta</taxon>
        <taxon>Magnoliopsida</taxon>
        <taxon>eudicotyledons</taxon>
        <taxon>Gunneridae</taxon>
        <taxon>Pentapetalae</taxon>
        <taxon>rosids</taxon>
        <taxon>fabids</taxon>
        <taxon>Rosales</taxon>
        <taxon>Rosaceae</taxon>
        <taxon>Rosoideae</taxon>
        <taxon>Rosoideae incertae sedis</taxon>
        <taxon>Rubus</taxon>
    </lineage>
</organism>
<feature type="transmembrane region" description="Helical" evidence="6">
    <location>
        <begin position="239"/>
        <end position="256"/>
    </location>
</feature>
<dbReference type="PANTHER" id="PTHR10231">
    <property type="entry name" value="NUCLEOTIDE-SUGAR TRANSMEMBRANE TRANSPORTER"/>
    <property type="match status" value="1"/>
</dbReference>
<keyword evidence="3 6" id="KW-1133">Transmembrane helix</keyword>
<evidence type="ECO:0000313" key="8">
    <source>
        <dbReference type="Proteomes" id="UP001457282"/>
    </source>
</evidence>
<feature type="transmembrane region" description="Helical" evidence="6">
    <location>
        <begin position="174"/>
        <end position="191"/>
    </location>
</feature>
<dbReference type="AlphaFoldDB" id="A0AAW1Y839"/>
<dbReference type="GO" id="GO:0015165">
    <property type="term" value="F:pyrimidine nucleotide-sugar transmembrane transporter activity"/>
    <property type="evidence" value="ECO:0007669"/>
    <property type="project" value="InterPro"/>
</dbReference>
<evidence type="ECO:0000256" key="4">
    <source>
        <dbReference type="ARBA" id="ARBA00023136"/>
    </source>
</evidence>
<dbReference type="NCBIfam" id="TIGR00803">
    <property type="entry name" value="nst"/>
    <property type="match status" value="1"/>
</dbReference>
<comment type="subcellular location">
    <subcellularLocation>
        <location evidence="1">Membrane</location>
        <topology evidence="1">Multi-pass membrane protein</topology>
    </subcellularLocation>
</comment>
<evidence type="ECO:0000256" key="1">
    <source>
        <dbReference type="ARBA" id="ARBA00004141"/>
    </source>
</evidence>
<reference evidence="7 8" key="1">
    <citation type="journal article" date="2023" name="G3 (Bethesda)">
        <title>A chromosome-length genome assembly and annotation of blackberry (Rubus argutus, cv. 'Hillquist').</title>
        <authorList>
            <person name="Bruna T."/>
            <person name="Aryal R."/>
            <person name="Dudchenko O."/>
            <person name="Sargent D.J."/>
            <person name="Mead D."/>
            <person name="Buti M."/>
            <person name="Cavallini A."/>
            <person name="Hytonen T."/>
            <person name="Andres J."/>
            <person name="Pham M."/>
            <person name="Weisz D."/>
            <person name="Mascagni F."/>
            <person name="Usai G."/>
            <person name="Natali L."/>
            <person name="Bassil N."/>
            <person name="Fernandez G.E."/>
            <person name="Lomsadze A."/>
            <person name="Armour M."/>
            <person name="Olukolu B."/>
            <person name="Poorten T."/>
            <person name="Britton C."/>
            <person name="Davik J."/>
            <person name="Ashrafi H."/>
            <person name="Aiden E.L."/>
            <person name="Borodovsky M."/>
            <person name="Worthington M."/>
        </authorList>
    </citation>
    <scope>NUCLEOTIDE SEQUENCE [LARGE SCALE GENOMIC DNA]</scope>
    <source>
        <strain evidence="7">PI 553951</strain>
    </source>
</reference>
<evidence type="ECO:0008006" key="9">
    <source>
        <dbReference type="Google" id="ProtNLM"/>
    </source>
</evidence>
<dbReference type="Pfam" id="PF04142">
    <property type="entry name" value="Nuc_sug_transp"/>
    <property type="match status" value="1"/>
</dbReference>
<dbReference type="Proteomes" id="UP001457282">
    <property type="component" value="Unassembled WGS sequence"/>
</dbReference>
<gene>
    <name evidence="7" type="ORF">M0R45_009996</name>
</gene>
<dbReference type="EMBL" id="JBEDUW010000002">
    <property type="protein sequence ID" value="KAK9944426.1"/>
    <property type="molecule type" value="Genomic_DNA"/>
</dbReference>
<keyword evidence="2 6" id="KW-0812">Transmembrane</keyword>
<keyword evidence="4 6" id="KW-0472">Membrane</keyword>
<dbReference type="GO" id="GO:0000139">
    <property type="term" value="C:Golgi membrane"/>
    <property type="evidence" value="ECO:0007669"/>
    <property type="project" value="InterPro"/>
</dbReference>
<evidence type="ECO:0000256" key="6">
    <source>
        <dbReference type="SAM" id="Phobius"/>
    </source>
</evidence>
<feature type="transmembrane region" description="Helical" evidence="6">
    <location>
        <begin position="268"/>
        <end position="290"/>
    </location>
</feature>
<sequence>MEYRKLKDQDEDGNSAADDIENLRGKPLSVAASLGGGAVDRTKWKRKSMVTLALTVLTSSQAILIVWSKRAGKYEYSVTTANFSVEALKCALSLVALARIWNNEGVTEDNRLSTTMDEVIVYPIPAALYLVKNLLQYYIFAYVDAPGYQILKNLNIISTGVLYRIILKRKLSEIQWAAFIILCAGCTTAQLNPSSDHVLQTPLQGWVMAIVMALLSGFAGVYTEAIIKRRPSRNINVQNFWLYVFGMVFNAAAIVIQDFDAVVNKGFFHGYSFITVLMILNHALSGIAVSMVMKYADNIVKVYSTSVAMLLTAVVSVFLFGFHLSLAFFLGSTVVSVSVYLHSIGKVR</sequence>
<evidence type="ECO:0000313" key="7">
    <source>
        <dbReference type="EMBL" id="KAK9944426.1"/>
    </source>
</evidence>
<protein>
    <recommendedName>
        <fullName evidence="9">CMP-sialic acid transporter 4</fullName>
    </recommendedName>
</protein>
<accession>A0AAW1Y839</accession>
<comment type="caution">
    <text evidence="7">The sequence shown here is derived from an EMBL/GenBank/DDBJ whole genome shotgun (WGS) entry which is preliminary data.</text>
</comment>
<feature type="region of interest" description="Disordered" evidence="5">
    <location>
        <begin position="1"/>
        <end position="20"/>
    </location>
</feature>
<proteinExistence type="predicted"/>
<keyword evidence="8" id="KW-1185">Reference proteome</keyword>
<evidence type="ECO:0000256" key="2">
    <source>
        <dbReference type="ARBA" id="ARBA00022692"/>
    </source>
</evidence>
<evidence type="ECO:0000256" key="3">
    <source>
        <dbReference type="ARBA" id="ARBA00022989"/>
    </source>
</evidence>
<evidence type="ECO:0000256" key="5">
    <source>
        <dbReference type="SAM" id="MobiDB-lite"/>
    </source>
</evidence>
<feature type="transmembrane region" description="Helical" evidence="6">
    <location>
        <begin position="326"/>
        <end position="345"/>
    </location>
</feature>